<sequence>MSYFKQSEYIEVDVDEHIVSVPNSSISTNNQFNVAFIYFHQIQYLSFTQAFAAIDLPVSGGPANKASLGNLLPISLYFF</sequence>
<organism evidence="1 2">
    <name type="scientific">Paramecium sonneborni</name>
    <dbReference type="NCBI Taxonomy" id="65129"/>
    <lineage>
        <taxon>Eukaryota</taxon>
        <taxon>Sar</taxon>
        <taxon>Alveolata</taxon>
        <taxon>Ciliophora</taxon>
        <taxon>Intramacronucleata</taxon>
        <taxon>Oligohymenophorea</taxon>
        <taxon>Peniculida</taxon>
        <taxon>Parameciidae</taxon>
        <taxon>Paramecium</taxon>
    </lineage>
</organism>
<protein>
    <submittedName>
        <fullName evidence="1">Uncharacterized protein</fullName>
    </submittedName>
</protein>
<comment type="caution">
    <text evidence="1">The sequence shown here is derived from an EMBL/GenBank/DDBJ whole genome shotgun (WGS) entry which is preliminary data.</text>
</comment>
<dbReference type="EMBL" id="CAJJDN010000147">
    <property type="protein sequence ID" value="CAD8123729.1"/>
    <property type="molecule type" value="Genomic_DNA"/>
</dbReference>
<name>A0A8S1R997_9CILI</name>
<reference evidence="1" key="1">
    <citation type="submission" date="2021-01" db="EMBL/GenBank/DDBJ databases">
        <authorList>
            <consortium name="Genoscope - CEA"/>
            <person name="William W."/>
        </authorList>
    </citation>
    <scope>NUCLEOTIDE SEQUENCE</scope>
</reference>
<evidence type="ECO:0000313" key="2">
    <source>
        <dbReference type="Proteomes" id="UP000692954"/>
    </source>
</evidence>
<accession>A0A8S1R997</accession>
<evidence type="ECO:0000313" key="1">
    <source>
        <dbReference type="EMBL" id="CAD8123729.1"/>
    </source>
</evidence>
<dbReference type="Proteomes" id="UP000692954">
    <property type="component" value="Unassembled WGS sequence"/>
</dbReference>
<dbReference type="AlphaFoldDB" id="A0A8S1R997"/>
<proteinExistence type="predicted"/>
<keyword evidence="2" id="KW-1185">Reference proteome</keyword>
<gene>
    <name evidence="1" type="ORF">PSON_ATCC_30995.1.T1470001</name>
</gene>